<gene>
    <name evidence="1" type="ORF">LEA_11483</name>
</gene>
<reference evidence="1" key="1">
    <citation type="journal article" date="2013" name="Environ. Microbiol.">
        <title>Microbiota from the distal guts of lean and obese adolescents exhibit partial functional redundancy besides clear differences in community structure.</title>
        <authorList>
            <person name="Ferrer M."/>
            <person name="Ruiz A."/>
            <person name="Lanza F."/>
            <person name="Haange S.B."/>
            <person name="Oberbach A."/>
            <person name="Till H."/>
            <person name="Bargiela R."/>
            <person name="Campoy C."/>
            <person name="Segura M.T."/>
            <person name="Richter M."/>
            <person name="von Bergen M."/>
            <person name="Seifert J."/>
            <person name="Suarez A."/>
        </authorList>
    </citation>
    <scope>NUCLEOTIDE SEQUENCE</scope>
</reference>
<keyword evidence="1" id="KW-0378">Hydrolase</keyword>
<keyword evidence="1" id="KW-0347">Helicase</keyword>
<dbReference type="EMBL" id="AJWY01007741">
    <property type="protein sequence ID" value="EKC63142.1"/>
    <property type="molecule type" value="Genomic_DNA"/>
</dbReference>
<accession>K1SR19</accession>
<comment type="caution">
    <text evidence="1">The sequence shown here is derived from an EMBL/GenBank/DDBJ whole genome shotgun (WGS) entry which is preliminary data.</text>
</comment>
<feature type="non-terminal residue" evidence="1">
    <location>
        <position position="159"/>
    </location>
</feature>
<protein>
    <submittedName>
        <fullName evidence="1">Helicase</fullName>
    </submittedName>
</protein>
<name>K1SR19_9ZZZZ</name>
<proteinExistence type="predicted"/>
<keyword evidence="1" id="KW-0547">Nucleotide-binding</keyword>
<dbReference type="AlphaFoldDB" id="K1SR19"/>
<organism evidence="1">
    <name type="scientific">human gut metagenome</name>
    <dbReference type="NCBI Taxonomy" id="408170"/>
    <lineage>
        <taxon>unclassified sequences</taxon>
        <taxon>metagenomes</taxon>
        <taxon>organismal metagenomes</taxon>
    </lineage>
</organism>
<dbReference type="GO" id="GO:0004386">
    <property type="term" value="F:helicase activity"/>
    <property type="evidence" value="ECO:0007669"/>
    <property type="project" value="UniProtKB-KW"/>
</dbReference>
<sequence>MRYKQAEVVNDNEMYWVTQNIFTSVELQQFQKAIREYDGNIEKFYVTSRDISSSYNFEDDRANKVLAVVTPDSIQQDDYVKAIQEAGFGEYLNEAVEGKETATDYDDAFFIDRDNENVTWMYYNPDSNAGGQYVTSTLSFDEIKEAAKTHKSTDDFFDY</sequence>
<keyword evidence="1" id="KW-0067">ATP-binding</keyword>
<evidence type="ECO:0000313" key="1">
    <source>
        <dbReference type="EMBL" id="EKC63142.1"/>
    </source>
</evidence>